<feature type="region of interest" description="Disordered" evidence="1">
    <location>
        <begin position="632"/>
        <end position="651"/>
    </location>
</feature>
<evidence type="ECO:0000313" key="3">
    <source>
        <dbReference type="Proteomes" id="UP001460270"/>
    </source>
</evidence>
<feature type="compositionally biased region" description="Polar residues" evidence="1">
    <location>
        <begin position="240"/>
        <end position="252"/>
    </location>
</feature>
<gene>
    <name evidence="2" type="ORF">WMY93_017126</name>
</gene>
<name>A0AAW0NZI7_9GOBI</name>
<dbReference type="EMBL" id="JBBPFD010000012">
    <property type="protein sequence ID" value="KAK7904519.1"/>
    <property type="molecule type" value="Genomic_DNA"/>
</dbReference>
<dbReference type="Proteomes" id="UP001460270">
    <property type="component" value="Unassembled WGS sequence"/>
</dbReference>
<feature type="region of interest" description="Disordered" evidence="1">
    <location>
        <begin position="365"/>
        <end position="503"/>
    </location>
</feature>
<evidence type="ECO:0008006" key="4">
    <source>
        <dbReference type="Google" id="ProtNLM"/>
    </source>
</evidence>
<dbReference type="Pfam" id="PF15449">
    <property type="entry name" value="Retinal"/>
    <property type="match status" value="3"/>
</dbReference>
<feature type="compositionally biased region" description="Basic residues" evidence="1">
    <location>
        <begin position="27"/>
        <end position="44"/>
    </location>
</feature>
<sequence length="943" mass="106204">MGCAPSKWKTTPKARKNRRETNWSRQKLSKKTKKNTRTAKMLKKKEKETDKCHSDQKVDFPEPLVRAHQGAYAFLNPSIVKYDSTFAAYGGFMALRYEELIYGLEEMAEEGEKVFKEYGEHLAWPSQMKTSHPQLQNLLQQLLQYTTQRMCNVSHSVGRLGDSALEEAMEYFASVSELLEEKLKAKHTAETRLMHLLCRIEMASVRKPGPEDSALFSEDSGIGGENESVAGSDKQHRPESSGSSRTNRTMSASPKRYNSFPRRQRSSSQMFTNQISPSVSLTSLNSLGSTCTILANEHIDSLLGSFSGEDDEDEEHENMKDKRMLRPRSVSVDSDQPKRIPHKRIENPQNMEMTLKMKNAISGRIQFSKSKAADSPKRNRQQWTEDKEQTPKRPQTLKSGQKDFKSLKSRGEDPTLLELERTQKDLNQKLQKLSKNKVSNIKTPAAKPNQKTPIIQSPRRIRKSTSLEKNVQASGNKVSTSDHSKMKQEEMNNAENPNKSDEISTKDIKVNTPLLLHHHQGHTFSQGVEELEGPKVLGPLRGVKKCGVPVIPGLGNMEAVLSKNRLFRLGQPASTPIEVLMDKSFESAKSLSTGLSDDGVSKVNKSPLLKRAMVSQRLKASVQPVTVLPSKEVEETPAASKLSQPEPPQKENNVLYQQARRIINLRSSHAEKPAGCVSSETSFTEDKSMKWKIALFQCLIHTPQYLLCLLQFQLPMHLLLRHERYPRRPQPQVSFIEDSQVPAISEDSLPHPPPAVLLQPALHQAQPFKEDFPAHQWPSKHINLQSYFLLLFQSPITPASPKLHRWSRENSREDLSRKLNNARSVFCPASPSLFEAPPCPVPKPPEAWTSSRVSLLSRMWGGSRPFIRRTQSDRRPSLNLPPQSPIVSYAETCGSEPMIYSPGLDDDPLGEEDIWGSQSELRATLRSASHPDLCVVGQSLHMD</sequence>
<dbReference type="PANTHER" id="PTHR22017:SF0">
    <property type="entry name" value="PHOTORECEPTOR CILIUM ACTIN REGULATOR"/>
    <property type="match status" value="1"/>
</dbReference>
<feature type="region of interest" description="Disordered" evidence="1">
    <location>
        <begin position="208"/>
        <end position="272"/>
    </location>
</feature>
<feature type="compositionally biased region" description="Basic and acidic residues" evidence="1">
    <location>
        <begin position="371"/>
        <end position="391"/>
    </location>
</feature>
<dbReference type="PANTHER" id="PTHR22017">
    <property type="entry name" value="PHOTORECEPTOR CILIUM ACTIN REGULATOR"/>
    <property type="match status" value="1"/>
</dbReference>
<dbReference type="AlphaFoldDB" id="A0AAW0NZI7"/>
<reference evidence="3" key="1">
    <citation type="submission" date="2024-04" db="EMBL/GenBank/DDBJ databases">
        <title>Salinicola lusitanus LLJ914,a marine bacterium isolated from the Okinawa Trough.</title>
        <authorList>
            <person name="Li J."/>
        </authorList>
    </citation>
    <scope>NUCLEOTIDE SEQUENCE [LARGE SCALE GENOMIC DNA]</scope>
</reference>
<feature type="compositionally biased region" description="Polar residues" evidence="1">
    <location>
        <begin position="467"/>
        <end position="479"/>
    </location>
</feature>
<accession>A0AAW0NZI7</accession>
<feature type="compositionally biased region" description="Basic and acidic residues" evidence="1">
    <location>
        <begin position="400"/>
        <end position="427"/>
    </location>
</feature>
<proteinExistence type="predicted"/>
<feature type="region of interest" description="Disordered" evidence="1">
    <location>
        <begin position="1"/>
        <end position="55"/>
    </location>
</feature>
<keyword evidence="3" id="KW-1185">Reference proteome</keyword>
<dbReference type="InterPro" id="IPR029352">
    <property type="entry name" value="PCARE"/>
</dbReference>
<evidence type="ECO:0000313" key="2">
    <source>
        <dbReference type="EMBL" id="KAK7904519.1"/>
    </source>
</evidence>
<comment type="caution">
    <text evidence="2">The sequence shown here is derived from an EMBL/GenBank/DDBJ whole genome shotgun (WGS) entry which is preliminary data.</text>
</comment>
<feature type="region of interest" description="Disordered" evidence="1">
    <location>
        <begin position="305"/>
        <end position="342"/>
    </location>
</feature>
<feature type="compositionally biased region" description="Low complexity" evidence="1">
    <location>
        <begin position="428"/>
        <end position="440"/>
    </location>
</feature>
<evidence type="ECO:0000256" key="1">
    <source>
        <dbReference type="SAM" id="MobiDB-lite"/>
    </source>
</evidence>
<protein>
    <recommendedName>
        <fullName evidence="4">Photoreceptor cilium actin regulator</fullName>
    </recommendedName>
</protein>
<organism evidence="2 3">
    <name type="scientific">Mugilogobius chulae</name>
    <name type="common">yellowstripe goby</name>
    <dbReference type="NCBI Taxonomy" id="88201"/>
    <lineage>
        <taxon>Eukaryota</taxon>
        <taxon>Metazoa</taxon>
        <taxon>Chordata</taxon>
        <taxon>Craniata</taxon>
        <taxon>Vertebrata</taxon>
        <taxon>Euteleostomi</taxon>
        <taxon>Actinopterygii</taxon>
        <taxon>Neopterygii</taxon>
        <taxon>Teleostei</taxon>
        <taxon>Neoteleostei</taxon>
        <taxon>Acanthomorphata</taxon>
        <taxon>Gobiaria</taxon>
        <taxon>Gobiiformes</taxon>
        <taxon>Gobioidei</taxon>
        <taxon>Gobiidae</taxon>
        <taxon>Gobionellinae</taxon>
        <taxon>Mugilogobius</taxon>
    </lineage>
</organism>
<feature type="compositionally biased region" description="Basic and acidic residues" evidence="1">
    <location>
        <begin position="45"/>
        <end position="55"/>
    </location>
</feature>
<feature type="compositionally biased region" description="Basic and acidic residues" evidence="1">
    <location>
        <begin position="480"/>
        <end position="490"/>
    </location>
</feature>